<dbReference type="InParanoid" id="A0A0C3A4B4"/>
<sequence length="280" mass="31144">MRVGEFSANILVGDKELEEYEVTVDASGTQATCWVASEVGKKFTVRWKCHSQKRLIENAGRVRLDGTPCGGMIMGCGCLGQKDTAHFSSISRGTMERDFVFSNLQLSDDEALLGRPVSKHLGEISVDILHGTAGPRRVDMEERLPSLLDHSDKKHERMVKKLSSHCVGFGQQRTIQRKQVSGFIPNNSPPVIFTFKYRPIAILQANGIAPRHEDISQGATPEKDSTAVLEKIHLLENELKRLRDQVLDNTTEGPQIKRIKKECGVSEKRPIISGEVIDLT</sequence>
<feature type="domain" description="DUF7918" evidence="2">
    <location>
        <begin position="7"/>
        <end position="211"/>
    </location>
</feature>
<dbReference type="OrthoDB" id="3364132at2759"/>
<dbReference type="HOGENOM" id="CLU_060356_0_1_1"/>
<dbReference type="PANTHER" id="PTHR36223:SF1">
    <property type="entry name" value="TRANSCRIPTION ELONGATION FACTOR EAF N-TERMINAL DOMAIN-CONTAINING PROTEIN"/>
    <property type="match status" value="1"/>
</dbReference>
<dbReference type="InterPro" id="IPR057678">
    <property type="entry name" value="DUF7918"/>
</dbReference>
<evidence type="ECO:0000259" key="2">
    <source>
        <dbReference type="Pfam" id="PF25534"/>
    </source>
</evidence>
<evidence type="ECO:0000256" key="1">
    <source>
        <dbReference type="SAM" id="Coils"/>
    </source>
</evidence>
<reference evidence="3 4" key="1">
    <citation type="submission" date="2014-04" db="EMBL/GenBank/DDBJ databases">
        <authorList>
            <consortium name="DOE Joint Genome Institute"/>
            <person name="Kuo A."/>
            <person name="Kohler A."/>
            <person name="Nagy L.G."/>
            <person name="Floudas D."/>
            <person name="Copeland A."/>
            <person name="Barry K.W."/>
            <person name="Cichocki N."/>
            <person name="Veneault-Fourrey C."/>
            <person name="LaButti K."/>
            <person name="Lindquist E.A."/>
            <person name="Lipzen A."/>
            <person name="Lundell T."/>
            <person name="Morin E."/>
            <person name="Murat C."/>
            <person name="Sun H."/>
            <person name="Tunlid A."/>
            <person name="Henrissat B."/>
            <person name="Grigoriev I.V."/>
            <person name="Hibbett D.S."/>
            <person name="Martin F."/>
            <person name="Nordberg H.P."/>
            <person name="Cantor M.N."/>
            <person name="Hua S.X."/>
        </authorList>
    </citation>
    <scope>NUCLEOTIDE SEQUENCE [LARGE SCALE GENOMIC DNA]</scope>
    <source>
        <strain evidence="3 4">Foug A</strain>
    </source>
</reference>
<dbReference type="Proteomes" id="UP000053989">
    <property type="component" value="Unassembled WGS sequence"/>
</dbReference>
<dbReference type="EMBL" id="KN822009">
    <property type="protein sequence ID" value="KIM68513.1"/>
    <property type="molecule type" value="Genomic_DNA"/>
</dbReference>
<dbReference type="PANTHER" id="PTHR36223">
    <property type="entry name" value="BETA-LACTAMASE-TYPE TRANSPEPTIDASE FOLD DOMAIN CONTAINING PROTEIN"/>
    <property type="match status" value="1"/>
</dbReference>
<dbReference type="AlphaFoldDB" id="A0A0C3A4B4"/>
<keyword evidence="1" id="KW-0175">Coiled coil</keyword>
<feature type="coiled-coil region" evidence="1">
    <location>
        <begin position="225"/>
        <end position="252"/>
    </location>
</feature>
<evidence type="ECO:0000313" key="3">
    <source>
        <dbReference type="EMBL" id="KIM68513.1"/>
    </source>
</evidence>
<proteinExistence type="predicted"/>
<organism evidence="3 4">
    <name type="scientific">Scleroderma citrinum Foug A</name>
    <dbReference type="NCBI Taxonomy" id="1036808"/>
    <lineage>
        <taxon>Eukaryota</taxon>
        <taxon>Fungi</taxon>
        <taxon>Dikarya</taxon>
        <taxon>Basidiomycota</taxon>
        <taxon>Agaricomycotina</taxon>
        <taxon>Agaricomycetes</taxon>
        <taxon>Agaricomycetidae</taxon>
        <taxon>Boletales</taxon>
        <taxon>Sclerodermatineae</taxon>
        <taxon>Sclerodermataceae</taxon>
        <taxon>Scleroderma</taxon>
    </lineage>
</organism>
<dbReference type="Pfam" id="PF25534">
    <property type="entry name" value="DUF7918"/>
    <property type="match status" value="1"/>
</dbReference>
<reference evidence="4" key="2">
    <citation type="submission" date="2015-01" db="EMBL/GenBank/DDBJ databases">
        <title>Evolutionary Origins and Diversification of the Mycorrhizal Mutualists.</title>
        <authorList>
            <consortium name="DOE Joint Genome Institute"/>
            <consortium name="Mycorrhizal Genomics Consortium"/>
            <person name="Kohler A."/>
            <person name="Kuo A."/>
            <person name="Nagy L.G."/>
            <person name="Floudas D."/>
            <person name="Copeland A."/>
            <person name="Barry K.W."/>
            <person name="Cichocki N."/>
            <person name="Veneault-Fourrey C."/>
            <person name="LaButti K."/>
            <person name="Lindquist E.A."/>
            <person name="Lipzen A."/>
            <person name="Lundell T."/>
            <person name="Morin E."/>
            <person name="Murat C."/>
            <person name="Riley R."/>
            <person name="Ohm R."/>
            <person name="Sun H."/>
            <person name="Tunlid A."/>
            <person name="Henrissat B."/>
            <person name="Grigoriev I.V."/>
            <person name="Hibbett D.S."/>
            <person name="Martin F."/>
        </authorList>
    </citation>
    <scope>NUCLEOTIDE SEQUENCE [LARGE SCALE GENOMIC DNA]</scope>
    <source>
        <strain evidence="4">Foug A</strain>
    </source>
</reference>
<name>A0A0C3A4B4_9AGAM</name>
<accession>A0A0C3A4B4</accession>
<evidence type="ECO:0000313" key="4">
    <source>
        <dbReference type="Proteomes" id="UP000053989"/>
    </source>
</evidence>
<dbReference type="STRING" id="1036808.A0A0C3A4B4"/>
<gene>
    <name evidence="3" type="ORF">SCLCIDRAFT_1209334</name>
</gene>
<keyword evidence="4" id="KW-1185">Reference proteome</keyword>
<protein>
    <recommendedName>
        <fullName evidence="2">DUF7918 domain-containing protein</fullName>
    </recommendedName>
</protein>